<feature type="compositionally biased region" description="Gly residues" evidence="1">
    <location>
        <begin position="346"/>
        <end position="357"/>
    </location>
</feature>
<dbReference type="Proteomes" id="UP000631535">
    <property type="component" value="Unassembled WGS sequence"/>
</dbReference>
<dbReference type="SMART" id="SM00421">
    <property type="entry name" value="HTH_LUXR"/>
    <property type="match status" value="1"/>
</dbReference>
<accession>A0ABQ2MLD3</accession>
<feature type="region of interest" description="Disordered" evidence="1">
    <location>
        <begin position="344"/>
        <end position="385"/>
    </location>
</feature>
<dbReference type="InterPro" id="IPR016032">
    <property type="entry name" value="Sig_transdc_resp-reg_C-effctor"/>
</dbReference>
<dbReference type="RefSeq" id="WP_189038671.1">
    <property type="nucleotide sequence ID" value="NZ_BMMP01000013.1"/>
</dbReference>
<comment type="caution">
    <text evidence="3">The sequence shown here is derived from an EMBL/GenBank/DDBJ whole genome shotgun (WGS) entry which is preliminary data.</text>
</comment>
<dbReference type="Gene3D" id="1.10.10.10">
    <property type="entry name" value="Winged helix-like DNA-binding domain superfamily/Winged helix DNA-binding domain"/>
    <property type="match status" value="2"/>
</dbReference>
<organism evidence="3 4">
    <name type="scientific">Streptomyces daqingensis</name>
    <dbReference type="NCBI Taxonomy" id="1472640"/>
    <lineage>
        <taxon>Bacteria</taxon>
        <taxon>Bacillati</taxon>
        <taxon>Actinomycetota</taxon>
        <taxon>Actinomycetes</taxon>
        <taxon>Kitasatosporales</taxon>
        <taxon>Streptomycetaceae</taxon>
        <taxon>Streptomyces</taxon>
    </lineage>
</organism>
<dbReference type="Pfam" id="PF01978">
    <property type="entry name" value="TrmB"/>
    <property type="match status" value="1"/>
</dbReference>
<keyword evidence="4" id="KW-1185">Reference proteome</keyword>
<dbReference type="PANTHER" id="PTHR34293:SF1">
    <property type="entry name" value="HTH-TYPE TRANSCRIPTIONAL REGULATOR TRMBL2"/>
    <property type="match status" value="1"/>
</dbReference>
<dbReference type="InterPro" id="IPR000792">
    <property type="entry name" value="Tscrpt_reg_LuxR_C"/>
</dbReference>
<gene>
    <name evidence="3" type="ORF">GCM10012287_41450</name>
</gene>
<dbReference type="SUPFAM" id="SSF46894">
    <property type="entry name" value="C-terminal effector domain of the bipartite response regulators"/>
    <property type="match status" value="1"/>
</dbReference>
<sequence>MLEALGLEPVQQQAYEALVDGAVTVRELREALGLSAAKVRETLTALEKLSLVGRYPGERRGEERFLPVAPEVAFESLLLAREEAIHRTRRHIQLLATRFRANATARDPVDLVEIVTGRAAVIQQVDQLQYSARHQIRGIDRPPYANSDPDRLDPKTGMMPVQAKTMRRGIGYRVIYDTHGLETFHRIHTDIEACAELGEEARVMADTPTKLLVADDRVALIPLRSAPHEMASSVVVHPSGLLDALCEFFEVLWARALPLSAYLAGRPGGAGDAPSPDEARLLALLTTGMTDQVMARQLGVSYRTFQRRLSGLMERLGAGTRFQLGMRAASLGWVSQPSENEARLAAGGGANASGSGHGRQAVTGGKTGVRSAKKAPQDVASNTDR</sequence>
<dbReference type="PANTHER" id="PTHR34293">
    <property type="entry name" value="HTH-TYPE TRANSCRIPTIONAL REGULATOR TRMBL2"/>
    <property type="match status" value="1"/>
</dbReference>
<evidence type="ECO:0000256" key="1">
    <source>
        <dbReference type="SAM" id="MobiDB-lite"/>
    </source>
</evidence>
<evidence type="ECO:0000313" key="3">
    <source>
        <dbReference type="EMBL" id="GGO53843.1"/>
    </source>
</evidence>
<feature type="domain" description="HTH luxR-type" evidence="2">
    <location>
        <begin position="267"/>
        <end position="332"/>
    </location>
</feature>
<evidence type="ECO:0000259" key="2">
    <source>
        <dbReference type="PROSITE" id="PS50043"/>
    </source>
</evidence>
<dbReference type="EMBL" id="BMMP01000013">
    <property type="protein sequence ID" value="GGO53843.1"/>
    <property type="molecule type" value="Genomic_DNA"/>
</dbReference>
<dbReference type="InterPro" id="IPR036390">
    <property type="entry name" value="WH_DNA-bd_sf"/>
</dbReference>
<dbReference type="InterPro" id="IPR051797">
    <property type="entry name" value="TrmB-like"/>
</dbReference>
<evidence type="ECO:0000313" key="4">
    <source>
        <dbReference type="Proteomes" id="UP000631535"/>
    </source>
</evidence>
<dbReference type="InterPro" id="IPR002831">
    <property type="entry name" value="Tscrpt_reg_TrmB_N"/>
</dbReference>
<name>A0ABQ2MLD3_9ACTN</name>
<dbReference type="InterPro" id="IPR036388">
    <property type="entry name" value="WH-like_DNA-bd_sf"/>
</dbReference>
<dbReference type="PROSITE" id="PS50043">
    <property type="entry name" value="HTH_LUXR_2"/>
    <property type="match status" value="1"/>
</dbReference>
<protein>
    <recommendedName>
        <fullName evidence="2">HTH luxR-type domain-containing protein</fullName>
    </recommendedName>
</protein>
<dbReference type="SUPFAM" id="SSF46785">
    <property type="entry name" value="Winged helix' DNA-binding domain"/>
    <property type="match status" value="1"/>
</dbReference>
<proteinExistence type="predicted"/>
<reference evidence="4" key="1">
    <citation type="journal article" date="2019" name="Int. J. Syst. Evol. Microbiol.">
        <title>The Global Catalogue of Microorganisms (GCM) 10K type strain sequencing project: providing services to taxonomists for standard genome sequencing and annotation.</title>
        <authorList>
            <consortium name="The Broad Institute Genomics Platform"/>
            <consortium name="The Broad Institute Genome Sequencing Center for Infectious Disease"/>
            <person name="Wu L."/>
            <person name="Ma J."/>
        </authorList>
    </citation>
    <scope>NUCLEOTIDE SEQUENCE [LARGE SCALE GENOMIC DNA]</scope>
    <source>
        <strain evidence="4">CGMCC 4.7178</strain>
    </source>
</reference>